<dbReference type="FunFam" id="3.40.50.300:FF:000538">
    <property type="entry name" value="ATPase family AAA domain-containing protein 1"/>
    <property type="match status" value="1"/>
</dbReference>
<feature type="region of interest" description="Disordered" evidence="6">
    <location>
        <begin position="785"/>
        <end position="888"/>
    </location>
</feature>
<dbReference type="InterPro" id="IPR027417">
    <property type="entry name" value="P-loop_NTPase"/>
</dbReference>
<comment type="caution">
    <text evidence="8">The sequence shown here is derived from an EMBL/GenBank/DDBJ whole genome shotgun (WGS) entry which is preliminary data.</text>
</comment>
<dbReference type="Gene3D" id="3.40.50.300">
    <property type="entry name" value="P-loop containing nucleotide triphosphate hydrolases"/>
    <property type="match status" value="1"/>
</dbReference>
<feature type="compositionally biased region" description="Low complexity" evidence="6">
    <location>
        <begin position="788"/>
        <end position="805"/>
    </location>
</feature>
<dbReference type="PANTHER" id="PTHR45644">
    <property type="entry name" value="AAA ATPASE, PUTATIVE (AFU_ORTHOLOGUE AFUA_2G12920)-RELATED-RELATED"/>
    <property type="match status" value="1"/>
</dbReference>
<feature type="compositionally biased region" description="Basic and acidic residues" evidence="6">
    <location>
        <begin position="43"/>
        <end position="52"/>
    </location>
</feature>
<dbReference type="InterPro" id="IPR003593">
    <property type="entry name" value="AAA+_ATPase"/>
</dbReference>
<evidence type="ECO:0000313" key="8">
    <source>
        <dbReference type="EMBL" id="OXV08223.1"/>
    </source>
</evidence>
<feature type="compositionally biased region" description="Basic and acidic residues" evidence="6">
    <location>
        <begin position="416"/>
        <end position="426"/>
    </location>
</feature>
<keyword evidence="3" id="KW-1000">Mitochondrion outer membrane</keyword>
<dbReference type="Pfam" id="PF17862">
    <property type="entry name" value="AAA_lid_3"/>
    <property type="match status" value="1"/>
</dbReference>
<evidence type="ECO:0000256" key="6">
    <source>
        <dbReference type="SAM" id="MobiDB-lite"/>
    </source>
</evidence>
<dbReference type="GO" id="GO:0140570">
    <property type="term" value="P:extraction of mislocalized protein from mitochondrial outer membrane"/>
    <property type="evidence" value="ECO:0007669"/>
    <property type="project" value="TreeGrafter"/>
</dbReference>
<evidence type="ECO:0000256" key="2">
    <source>
        <dbReference type="ARBA" id="ARBA00022741"/>
    </source>
</evidence>
<dbReference type="EMBL" id="NPHW01004242">
    <property type="protein sequence ID" value="OXV08223.1"/>
    <property type="molecule type" value="Genomic_DNA"/>
</dbReference>
<reference evidence="8 9" key="1">
    <citation type="journal article" date="2015" name="Environ. Microbiol.">
        <title>Metagenome sequence of Elaphomyces granulatus from sporocarp tissue reveals Ascomycota ectomycorrhizal fingerprints of genome expansion and a Proteobacteria-rich microbiome.</title>
        <authorList>
            <person name="Quandt C.A."/>
            <person name="Kohler A."/>
            <person name="Hesse C.N."/>
            <person name="Sharpton T.J."/>
            <person name="Martin F."/>
            <person name="Spatafora J.W."/>
        </authorList>
    </citation>
    <scope>NUCLEOTIDE SEQUENCE [LARGE SCALE GENOMIC DNA]</scope>
    <source>
        <strain evidence="8 9">OSC145934</strain>
    </source>
</reference>
<dbReference type="GO" id="GO:0140567">
    <property type="term" value="F:membrane protein dislocase activity"/>
    <property type="evidence" value="ECO:0007669"/>
    <property type="project" value="UniProtKB-ARBA"/>
</dbReference>
<dbReference type="PROSITE" id="PS00674">
    <property type="entry name" value="AAA"/>
    <property type="match status" value="1"/>
</dbReference>
<feature type="region of interest" description="Disordered" evidence="6">
    <location>
        <begin position="585"/>
        <end position="612"/>
    </location>
</feature>
<keyword evidence="4" id="KW-0067">ATP-binding</keyword>
<comment type="subcellular location">
    <subcellularLocation>
        <location evidence="1">Mitochondrion outer membrane</location>
        <topology evidence="1">Single-pass membrane protein</topology>
    </subcellularLocation>
</comment>
<evidence type="ECO:0000256" key="1">
    <source>
        <dbReference type="ARBA" id="ARBA00004572"/>
    </source>
</evidence>
<evidence type="ECO:0000256" key="4">
    <source>
        <dbReference type="ARBA" id="ARBA00022840"/>
    </source>
</evidence>
<keyword evidence="2" id="KW-0547">Nucleotide-binding</keyword>
<dbReference type="InterPro" id="IPR041569">
    <property type="entry name" value="AAA_lid_3"/>
</dbReference>
<dbReference type="GO" id="GO:0005741">
    <property type="term" value="C:mitochondrial outer membrane"/>
    <property type="evidence" value="ECO:0007669"/>
    <property type="project" value="UniProtKB-SubCell"/>
</dbReference>
<feature type="compositionally biased region" description="Polar residues" evidence="6">
    <location>
        <begin position="528"/>
        <end position="553"/>
    </location>
</feature>
<dbReference type="GO" id="GO:0016887">
    <property type="term" value="F:ATP hydrolysis activity"/>
    <property type="evidence" value="ECO:0007669"/>
    <property type="project" value="InterPro"/>
</dbReference>
<gene>
    <name evidence="8" type="ORF">Egran_04012</name>
</gene>
<feature type="domain" description="AAA+ ATPase" evidence="7">
    <location>
        <begin position="146"/>
        <end position="286"/>
    </location>
</feature>
<evidence type="ECO:0000259" key="7">
    <source>
        <dbReference type="SMART" id="SM00382"/>
    </source>
</evidence>
<feature type="region of interest" description="Disordered" evidence="6">
    <location>
        <begin position="43"/>
        <end position="86"/>
    </location>
</feature>
<feature type="compositionally biased region" description="Basic and acidic residues" evidence="6">
    <location>
        <begin position="585"/>
        <end position="600"/>
    </location>
</feature>
<feature type="region of interest" description="Disordered" evidence="6">
    <location>
        <begin position="950"/>
        <end position="1023"/>
    </location>
</feature>
<evidence type="ECO:0000313" key="9">
    <source>
        <dbReference type="Proteomes" id="UP000243515"/>
    </source>
</evidence>
<feature type="compositionally biased region" description="Acidic residues" evidence="6">
    <location>
        <begin position="601"/>
        <end position="611"/>
    </location>
</feature>
<keyword evidence="5" id="KW-0496">Mitochondrion</keyword>
<dbReference type="OrthoDB" id="10254455at2759"/>
<proteinExistence type="predicted"/>
<dbReference type="InterPro" id="IPR036779">
    <property type="entry name" value="LysM_dom_sf"/>
</dbReference>
<sequence length="1023" mass="111532">MASGGGGRRWQQFLQELVMIAGTSASAYFLIRHLLSRIDFDPESQKKEEQRRKSAAILRRLDGPDSENDSPAKNAGRPRRRQRKEDLVLNQYEQTVAMDVVPPDDISVSFEDIGGLDEIIEELKESVIYPLTMPHLYSSTSSLLAAPSGVLLYGPPGCGKTMLAKALAHESGACFINLHISTLTEKWYGDSNKLVNAVFSLARKLQPAIVFIDEIDAVLGTRRSGEHEASGMVKAEFMTHWDGLTSANAVGEPQRVVVLGATNRIQDIDEAILRRMPKKFPINLPPTAQRLRILALILKDTKVDREHFNLEYLVNATTGMSGSDIKEACRDAAMVPIRELIRQKKAAGIHMTSVDPREVRGLRTSDFFIRAGGVKVIPTSISSHDRIIKTVAENEWSTDSDEVDEPSKVPSGVVKSPERSPLHSREATPSPYGSRRGSPLPTKHPSSVSIQPGNDGSWRRNDGHFSSGSSLGEDITALRNGPKFAAGLLESSWSSLQGLASSVLGSDVGWAKSGTSTATSYRQRKPSRSNINVSTLSKTSTPLWGPSAPSTSLIGAGTEEERRELVRAKRRELLLLANGDSVSDLKGRYKRRDSSDRPDQETAEPEPDDDSFVYVHHVQPTDSVTGVTIRYGCQPAIFKKANGFWPSDSIQSRKVVLLPVESCSVKGRRVSSPPNQDLLEDYDPSRASLEDMNGSSIYPVPVSTIDRLPNETNLNNEEDDQQWKHEAWVEIEGFPTAIEIGRIPRRSLGFFPRTRRKSNSTAYTDDDGPPTSLYSSLCQFPSNPSMFPRSLRSSNDPSSSLSPSPDRSRVTKFGVDPSSLTQQNRHQHDRSNIFLSGPGGVGSLGQDAKAPGPAPDSLSTFFAQHLPDLTPPPPIERRKTSFESTSSTIVSNASSNGFDNVGGAIEIWMRKMATRAKAGLNELQQSGHGQQGHSPGHAIGISGFGDLIELNDGLEGTTPPTASTAAREYPVSSRSRSNLLSESSLLRERHPSPSASIVGRARPPGFGLGAVPDDHRKKGEKGD</sequence>
<dbReference type="InterPro" id="IPR051701">
    <property type="entry name" value="Mito_OM_Translocase_MSP1"/>
</dbReference>
<dbReference type="Proteomes" id="UP000243515">
    <property type="component" value="Unassembled WGS sequence"/>
</dbReference>
<evidence type="ECO:0000256" key="5">
    <source>
        <dbReference type="ARBA" id="ARBA00023128"/>
    </source>
</evidence>
<dbReference type="SUPFAM" id="SSF52540">
    <property type="entry name" value="P-loop containing nucleoside triphosphate hydrolases"/>
    <property type="match status" value="1"/>
</dbReference>
<evidence type="ECO:0000256" key="3">
    <source>
        <dbReference type="ARBA" id="ARBA00022787"/>
    </source>
</evidence>
<protein>
    <recommendedName>
        <fullName evidence="7">AAA+ ATPase domain-containing protein</fullName>
    </recommendedName>
</protein>
<feature type="region of interest" description="Disordered" evidence="6">
    <location>
        <begin position="395"/>
        <end position="467"/>
    </location>
</feature>
<accession>A0A232LVQ4</accession>
<dbReference type="SMART" id="SM00382">
    <property type="entry name" value="AAA"/>
    <property type="match status" value="1"/>
</dbReference>
<keyword evidence="9" id="KW-1185">Reference proteome</keyword>
<dbReference type="InterPro" id="IPR003960">
    <property type="entry name" value="ATPase_AAA_CS"/>
</dbReference>
<dbReference type="Pfam" id="PF00004">
    <property type="entry name" value="AAA"/>
    <property type="match status" value="1"/>
</dbReference>
<organism evidence="8 9">
    <name type="scientific">Elaphomyces granulatus</name>
    <dbReference type="NCBI Taxonomy" id="519963"/>
    <lineage>
        <taxon>Eukaryota</taxon>
        <taxon>Fungi</taxon>
        <taxon>Dikarya</taxon>
        <taxon>Ascomycota</taxon>
        <taxon>Pezizomycotina</taxon>
        <taxon>Eurotiomycetes</taxon>
        <taxon>Eurotiomycetidae</taxon>
        <taxon>Eurotiales</taxon>
        <taxon>Elaphomycetaceae</taxon>
        <taxon>Elaphomyces</taxon>
    </lineage>
</organism>
<name>A0A232LVQ4_9EURO</name>
<dbReference type="Gene3D" id="1.10.8.60">
    <property type="match status" value="1"/>
</dbReference>
<feature type="region of interest" description="Disordered" evidence="6">
    <location>
        <begin position="507"/>
        <end position="559"/>
    </location>
</feature>
<keyword evidence="3" id="KW-0472">Membrane</keyword>
<feature type="compositionally biased region" description="Basic and acidic residues" evidence="6">
    <location>
        <begin position="1012"/>
        <end position="1023"/>
    </location>
</feature>
<feature type="compositionally biased region" description="Low complexity" evidence="6">
    <location>
        <begin position="972"/>
        <end position="984"/>
    </location>
</feature>
<feature type="compositionally biased region" description="Polar residues" evidence="6">
    <location>
        <begin position="444"/>
        <end position="454"/>
    </location>
</feature>
<dbReference type="InterPro" id="IPR003959">
    <property type="entry name" value="ATPase_AAA_core"/>
</dbReference>
<dbReference type="AlphaFoldDB" id="A0A232LVQ4"/>
<dbReference type="GO" id="GO:0005524">
    <property type="term" value="F:ATP binding"/>
    <property type="evidence" value="ECO:0007669"/>
    <property type="project" value="UniProtKB-KW"/>
</dbReference>
<dbReference type="Gene3D" id="3.10.350.10">
    <property type="entry name" value="LysM domain"/>
    <property type="match status" value="1"/>
</dbReference>
<dbReference type="PANTHER" id="PTHR45644:SF3">
    <property type="entry name" value="FI08533P-RELATED"/>
    <property type="match status" value="1"/>
</dbReference>